<dbReference type="InterPro" id="IPR004667">
    <property type="entry name" value="ADP_ATP_car_bac_type"/>
</dbReference>
<dbReference type="EMBL" id="AP018203">
    <property type="protein sequence ID" value="BAY57169.1"/>
    <property type="molecule type" value="Genomic_DNA"/>
</dbReference>
<evidence type="ECO:0000256" key="5">
    <source>
        <dbReference type="ARBA" id="ARBA00022738"/>
    </source>
</evidence>
<keyword evidence="9 10" id="KW-0472">Membrane</keyword>
<dbReference type="GO" id="GO:0005524">
    <property type="term" value="F:ATP binding"/>
    <property type="evidence" value="ECO:0007669"/>
    <property type="project" value="UniProtKB-KW"/>
</dbReference>
<keyword evidence="2 10" id="KW-0813">Transport</keyword>
<reference evidence="11 12" key="1">
    <citation type="submission" date="2017-06" db="EMBL/GenBank/DDBJ databases">
        <title>Genome sequencing of cyanobaciteial culture collection at National Institute for Environmental Studies (NIES).</title>
        <authorList>
            <person name="Hirose Y."/>
            <person name="Shimura Y."/>
            <person name="Fujisawa T."/>
            <person name="Nakamura Y."/>
            <person name="Kawachi M."/>
        </authorList>
    </citation>
    <scope>NUCLEOTIDE SEQUENCE [LARGE SCALE GENOMIC DNA]</scope>
    <source>
        <strain evidence="11 12">NIES-2135</strain>
    </source>
</reference>
<feature type="transmembrane region" description="Helical" evidence="10">
    <location>
        <begin position="125"/>
        <end position="144"/>
    </location>
</feature>
<evidence type="ECO:0000256" key="10">
    <source>
        <dbReference type="RuleBase" id="RU363121"/>
    </source>
</evidence>
<keyword evidence="12" id="KW-1185">Reference proteome</keyword>
<dbReference type="Proteomes" id="UP000217895">
    <property type="component" value="Chromosome"/>
</dbReference>
<feature type="transmembrane region" description="Helical" evidence="10">
    <location>
        <begin position="426"/>
        <end position="445"/>
    </location>
</feature>
<dbReference type="Gene3D" id="1.25.10.10">
    <property type="entry name" value="Leucine-rich Repeat Variant"/>
    <property type="match status" value="1"/>
</dbReference>
<keyword evidence="8 10" id="KW-1133">Transmembrane helix</keyword>
<keyword evidence="11" id="KW-0456">Lyase</keyword>
<feature type="transmembrane region" description="Helical" evidence="10">
    <location>
        <begin position="288"/>
        <end position="311"/>
    </location>
</feature>
<feature type="transmembrane region" description="Helical" evidence="10">
    <location>
        <begin position="323"/>
        <end position="351"/>
    </location>
</feature>
<evidence type="ECO:0000313" key="12">
    <source>
        <dbReference type="Proteomes" id="UP000217895"/>
    </source>
</evidence>
<feature type="transmembrane region" description="Helical" evidence="10">
    <location>
        <begin position="94"/>
        <end position="113"/>
    </location>
</feature>
<feature type="transmembrane region" description="Helical" evidence="10">
    <location>
        <begin position="165"/>
        <end position="188"/>
    </location>
</feature>
<dbReference type="InterPro" id="IPR004155">
    <property type="entry name" value="PBS_lyase_HEAT"/>
</dbReference>
<proteinExistence type="inferred from homology"/>
<evidence type="ECO:0000313" key="11">
    <source>
        <dbReference type="EMBL" id="BAY57169.1"/>
    </source>
</evidence>
<feature type="transmembrane region" description="Helical" evidence="10">
    <location>
        <begin position="59"/>
        <end position="82"/>
    </location>
</feature>
<feature type="transmembrane region" description="Helical" evidence="10">
    <location>
        <begin position="200"/>
        <end position="221"/>
    </location>
</feature>
<keyword evidence="5" id="KW-0605">Phycobilisome</keyword>
<keyword evidence="7 10" id="KW-0067">ATP-binding</keyword>
<dbReference type="InterPro" id="IPR011989">
    <property type="entry name" value="ARM-like"/>
</dbReference>
<accession>A0A1Z4JK76</accession>
<dbReference type="SUPFAM" id="SSF48371">
    <property type="entry name" value="ARM repeat"/>
    <property type="match status" value="1"/>
</dbReference>
<feature type="transmembrane region" description="Helical" evidence="10">
    <location>
        <begin position="255"/>
        <end position="276"/>
    </location>
</feature>
<keyword evidence="4 10" id="KW-0812">Transmembrane</keyword>
<name>A0A1Z4JK76_LEPBY</name>
<dbReference type="SMART" id="SM00567">
    <property type="entry name" value="EZ_HEAT"/>
    <property type="match status" value="2"/>
</dbReference>
<dbReference type="Pfam" id="PF03219">
    <property type="entry name" value="TLC"/>
    <property type="match status" value="1"/>
</dbReference>
<evidence type="ECO:0000256" key="4">
    <source>
        <dbReference type="ARBA" id="ARBA00022692"/>
    </source>
</evidence>
<feature type="transmembrane region" description="Helical" evidence="10">
    <location>
        <begin position="30"/>
        <end position="47"/>
    </location>
</feature>
<evidence type="ECO:0000256" key="8">
    <source>
        <dbReference type="ARBA" id="ARBA00022989"/>
    </source>
</evidence>
<dbReference type="GO" id="GO:0030089">
    <property type="term" value="C:phycobilisome"/>
    <property type="evidence" value="ECO:0007669"/>
    <property type="project" value="UniProtKB-KW"/>
</dbReference>
<dbReference type="GO" id="GO:0016829">
    <property type="term" value="F:lyase activity"/>
    <property type="evidence" value="ECO:0007669"/>
    <property type="project" value="UniProtKB-KW"/>
</dbReference>
<gene>
    <name evidence="11" type="ORF">NIES2135_40330</name>
</gene>
<evidence type="ECO:0000256" key="6">
    <source>
        <dbReference type="ARBA" id="ARBA00022741"/>
    </source>
</evidence>
<dbReference type="GO" id="GO:0005471">
    <property type="term" value="F:ATP:ADP antiporter activity"/>
    <property type="evidence" value="ECO:0007669"/>
    <property type="project" value="InterPro"/>
</dbReference>
<dbReference type="InterPro" id="IPR016024">
    <property type="entry name" value="ARM-type_fold"/>
</dbReference>
<evidence type="ECO:0000256" key="7">
    <source>
        <dbReference type="ARBA" id="ARBA00022840"/>
    </source>
</evidence>
<evidence type="ECO:0000256" key="2">
    <source>
        <dbReference type="ARBA" id="ARBA00022448"/>
    </source>
</evidence>
<dbReference type="AlphaFoldDB" id="A0A1Z4JK76"/>
<keyword evidence="3" id="KW-0042">Antenna complex</keyword>
<comment type="similarity">
    <text evidence="10">Belongs to the ADP/ATP translocase tlc family.</text>
</comment>
<feature type="transmembrane region" description="Helical" evidence="10">
    <location>
        <begin position="363"/>
        <end position="380"/>
    </location>
</feature>
<evidence type="ECO:0000256" key="3">
    <source>
        <dbReference type="ARBA" id="ARBA00022549"/>
    </source>
</evidence>
<evidence type="ECO:0000256" key="9">
    <source>
        <dbReference type="ARBA" id="ARBA00023136"/>
    </source>
</evidence>
<keyword evidence="6 10" id="KW-0547">Nucleotide-binding</keyword>
<sequence length="1008" mass="112393">MVASNSAPQKSGENRFLRWINLRKGEGQRTFWMFTAYSATSSGLMWLEACSVDRFLSEFGAANLPVIYITSAGLKILLGMLYSWLQTFLPLRSVIIWIALLLAAPLPFFSLGLSESAEAQIGSFYIVQITIFAMQLWLEASHVLNDLNASITANQLFNIREIKRTYPLISSGILVADVFGGFSLPWVLRQFPRDQAVPSVLLLAFGLMVFGAIVLFGLSLANRQAFPTARRRREDNNAEHSPPRLQGQMKSYMQLLQIFFSLAQVFLLLVEFQFLTQLGKDSGLASQIVGGEVAGFLGLFNGALGICELAMQWMFSSRVLDRMGVFTSIMLLPIVVMSLTGISMTGMIPVFYGVLALRFLYELLHYTLLSGSVPFLFYSVPDHIRNQEQAKVRSIAEPISTAVTGLILMGLVKLSMNGIGVAEQTLSFSLMIAAAIVWLWTIGALKKEYLNLLVLNAGRGQLSTSEVDLKALRQKTIDTLEKPGTEEDKRACIEFLSEIDGRNSGEVLAPLLSRLSPELQYKSIEVMLKHPNPAYLNPVKSLCAQRPAPEVMAVALRYIWLTEESASFSELRHYLKPNHPSIVRATAASLILRQGTMSEKAEATYVLHSMLTSKQVQDRVIGCRALGGAVHLQGLRLWLKPYVSKLVKDPSFEVRAATLEAIAATRSEEFYRYLMVGLYHRPTREAAKSALVSLEDTALNNLIRLVDDVERPLLVRTEAMSAIGQIGTPEALDLLISRLTTSWGVPRRALLRILLKVPNEKGIDAVAEQLGRVGIEQLIEQELMFIGQVYAASMDLILERIRCDETMLLRSALETLPADSLERIFLLMKFLYPIGSIRVAEYNLQSESKSAIAQGLEILDSTLDINSKRALLGVLDRELPIDKLQSLSSLVPYTPMQPSERLNHLLELRHFISDWALACCFHLAKRAHWNISPDAIRSGLRHPRGYVREAALSYIATQFPQKLGLVLQGFQNERNPIVAAQVQEMMKKLGMRPPAQHPEALPRLKTES</sequence>
<comment type="subcellular location">
    <subcellularLocation>
        <location evidence="1 10">Membrane</location>
        <topology evidence="1 10">Multi-pass membrane protein</topology>
    </subcellularLocation>
</comment>
<protein>
    <recommendedName>
        <fullName evidence="10">ADP,ATP carrier protein</fullName>
    </recommendedName>
</protein>
<evidence type="ECO:0000256" key="1">
    <source>
        <dbReference type="ARBA" id="ARBA00004141"/>
    </source>
</evidence>
<organism evidence="11 12">
    <name type="scientific">Leptolyngbya boryana NIES-2135</name>
    <dbReference type="NCBI Taxonomy" id="1973484"/>
    <lineage>
        <taxon>Bacteria</taxon>
        <taxon>Bacillati</taxon>
        <taxon>Cyanobacteriota</taxon>
        <taxon>Cyanophyceae</taxon>
        <taxon>Leptolyngbyales</taxon>
        <taxon>Leptolyngbyaceae</taxon>
        <taxon>Leptolyngbya group</taxon>
        <taxon>Leptolyngbya</taxon>
    </lineage>
</organism>